<dbReference type="OrthoDB" id="10332245at2759"/>
<dbReference type="Proteomes" id="UP000507470">
    <property type="component" value="Unassembled WGS sequence"/>
</dbReference>
<evidence type="ECO:0000313" key="3">
    <source>
        <dbReference type="Proteomes" id="UP000507470"/>
    </source>
</evidence>
<dbReference type="EMBL" id="CACVKT020008622">
    <property type="protein sequence ID" value="CAC5416300.1"/>
    <property type="molecule type" value="Genomic_DNA"/>
</dbReference>
<proteinExistence type="predicted"/>
<evidence type="ECO:0000313" key="2">
    <source>
        <dbReference type="EMBL" id="CAC5416300.1"/>
    </source>
</evidence>
<sequence>MLASNSPVCAAFPYDEIANVKYITYHTDFCKELNVMKHIQSAVSLLYLKFRNFEKPYSYNLDRRKDVFSRREENIERKLERPRKNLEKTVSDRLDSETDLERQDPGPVIDMLGPLSDSEHDVTSETQKSTYLVPAIRRSDQLERSCCGCR</sequence>
<keyword evidence="3" id="KW-1185">Reference proteome</keyword>
<feature type="region of interest" description="Disordered" evidence="1">
    <location>
        <begin position="78"/>
        <end position="107"/>
    </location>
</feature>
<dbReference type="AlphaFoldDB" id="A0A6J8E7B6"/>
<organism evidence="2 3">
    <name type="scientific">Mytilus coruscus</name>
    <name type="common">Sea mussel</name>
    <dbReference type="NCBI Taxonomy" id="42192"/>
    <lineage>
        <taxon>Eukaryota</taxon>
        <taxon>Metazoa</taxon>
        <taxon>Spiralia</taxon>
        <taxon>Lophotrochozoa</taxon>
        <taxon>Mollusca</taxon>
        <taxon>Bivalvia</taxon>
        <taxon>Autobranchia</taxon>
        <taxon>Pteriomorphia</taxon>
        <taxon>Mytilida</taxon>
        <taxon>Mytiloidea</taxon>
        <taxon>Mytilidae</taxon>
        <taxon>Mytilinae</taxon>
        <taxon>Mytilus</taxon>
    </lineage>
</organism>
<reference evidence="2 3" key="1">
    <citation type="submission" date="2020-06" db="EMBL/GenBank/DDBJ databases">
        <authorList>
            <person name="Li R."/>
            <person name="Bekaert M."/>
        </authorList>
    </citation>
    <scope>NUCLEOTIDE SEQUENCE [LARGE SCALE GENOMIC DNA]</scope>
    <source>
        <strain evidence="3">wild</strain>
    </source>
</reference>
<name>A0A6J8E7B6_MYTCO</name>
<feature type="compositionally biased region" description="Basic and acidic residues" evidence="1">
    <location>
        <begin position="78"/>
        <end position="104"/>
    </location>
</feature>
<accession>A0A6J8E7B6</accession>
<evidence type="ECO:0000256" key="1">
    <source>
        <dbReference type="SAM" id="MobiDB-lite"/>
    </source>
</evidence>
<gene>
    <name evidence="2" type="ORF">MCOR_48936</name>
</gene>
<protein>
    <submittedName>
        <fullName evidence="2">Uncharacterized protein</fullName>
    </submittedName>
</protein>